<feature type="domain" description="Kinesin motor" evidence="8">
    <location>
        <begin position="22"/>
        <end position="496"/>
    </location>
</feature>
<keyword evidence="4 5" id="KW-0505">Motor protein</keyword>
<evidence type="ECO:0000259" key="8">
    <source>
        <dbReference type="PROSITE" id="PS50067"/>
    </source>
</evidence>
<feature type="binding site" evidence="5">
    <location>
        <begin position="123"/>
        <end position="130"/>
    </location>
    <ligand>
        <name>ATP</name>
        <dbReference type="ChEBI" id="CHEBI:30616"/>
    </ligand>
</feature>
<dbReference type="RefSeq" id="XP_013313990.1">
    <property type="nucleotide sequence ID" value="XM_013458536.1"/>
</dbReference>
<protein>
    <recommendedName>
        <fullName evidence="8">Kinesin motor domain-containing protein</fullName>
    </recommendedName>
</protein>
<dbReference type="HOGENOM" id="CLU_004757_1_0_1"/>
<accession>A0A0D2BLI9</accession>
<name>A0A0D2BLI9_9EURO</name>
<feature type="compositionally biased region" description="Polar residues" evidence="7">
    <location>
        <begin position="207"/>
        <end position="216"/>
    </location>
</feature>
<dbReference type="InterPro" id="IPR036961">
    <property type="entry name" value="Kinesin_motor_dom_sf"/>
</dbReference>
<dbReference type="STRING" id="348802.A0A0D2BLI9"/>
<dbReference type="GO" id="GO:0008017">
    <property type="term" value="F:microtubule binding"/>
    <property type="evidence" value="ECO:0007669"/>
    <property type="project" value="InterPro"/>
</dbReference>
<dbReference type="SMART" id="SM00129">
    <property type="entry name" value="KISc"/>
    <property type="match status" value="1"/>
</dbReference>
<dbReference type="GO" id="GO:0016887">
    <property type="term" value="F:ATP hydrolysis activity"/>
    <property type="evidence" value="ECO:0007669"/>
    <property type="project" value="TreeGrafter"/>
</dbReference>
<feature type="region of interest" description="Disordered" evidence="7">
    <location>
        <begin position="203"/>
        <end position="233"/>
    </location>
</feature>
<sequence length="772" mass="85615">MFASQALCNMESSNKMPSQTSLFQVYLRLRPPIQPQQPKQKCEPWLIVEPAVRQSEDADNSFPTHITLQPPNDSRKRAIERFGFTKIFEEEASQLAVFEETGAAETIRSMLQSGRDGLIATLGVTGSGKSHTILGSKSQRGLTQMTLDVLFRSIGANIRRPHHPDLPTDTMLLSSLQASDVSEAQILSATTFLESIYGDSDRGRLSRAQTPMSRAQTPMMDSHTVRRPLLPRPSTFPQLPDVSSYSIEIEPQAEYVVLVSMYEVYNDRIFDLLSSLTSSTAPAMSTRQGAALQKGLLRRPLLFKNTETSPDRKVVAGLRKIICGSYDEAMLVLETGLTERRVAGTGSNSVSSRSHGFFCIEVKKKTQMQGHAAYVMPAWTGGAMSIVDLAGSERARNAKTTGSTLAEAGKINESLMYLGQCLQVQSDCQQEGSKPIVPFRQCKLTELLFSNSFPSSSHPSTYRPPQKAVMIVTADPSGDFNATSQILRYSALAREVTVPRVPSVTSAILGAPGHGKGTHSGRTTPHEIHNSYFSAQELEQATNEATRLAEECDALAIRVAEEEIKRTEAELKLQAAEEKLVAMEQEVREECWTEMEQHLEDEKERWRQAWEKEKVQTETFVDGKLEILEKTTKITIHEDVSNGRVEELERENDSLRAKLRALEQEMQTRSPTKKSRAIATSPVRGLILQETSNSNIATNPFLASLRARDSEATIKPKSSEDDLRVSEISPKKLSLRSSSVTRATAEAQPPATVKKQRKLTTRKWDLGDPEGF</sequence>
<dbReference type="GO" id="GO:0003777">
    <property type="term" value="F:microtubule motor activity"/>
    <property type="evidence" value="ECO:0007669"/>
    <property type="project" value="InterPro"/>
</dbReference>
<keyword evidence="2 5" id="KW-0547">Nucleotide-binding</keyword>
<dbReference type="GO" id="GO:0005524">
    <property type="term" value="F:ATP binding"/>
    <property type="evidence" value="ECO:0007669"/>
    <property type="project" value="UniProtKB-UniRule"/>
</dbReference>
<dbReference type="OrthoDB" id="123929at2759"/>
<evidence type="ECO:0000256" key="1">
    <source>
        <dbReference type="ARBA" id="ARBA00022701"/>
    </source>
</evidence>
<comment type="similarity">
    <text evidence="5">Belongs to the TRAFAC class myosin-kinesin ATPase superfamily. Kinesin family.</text>
</comment>
<evidence type="ECO:0000256" key="5">
    <source>
        <dbReference type="PROSITE-ProRule" id="PRU00283"/>
    </source>
</evidence>
<dbReference type="InterPro" id="IPR001752">
    <property type="entry name" value="Kinesin_motor_dom"/>
</dbReference>
<dbReference type="SUPFAM" id="SSF52540">
    <property type="entry name" value="P-loop containing nucleoside triphosphate hydrolases"/>
    <property type="match status" value="1"/>
</dbReference>
<dbReference type="InterPro" id="IPR027417">
    <property type="entry name" value="P-loop_NTPase"/>
</dbReference>
<keyword evidence="1" id="KW-0493">Microtubule</keyword>
<dbReference type="Proteomes" id="UP000054342">
    <property type="component" value="Unassembled WGS sequence"/>
</dbReference>
<feature type="region of interest" description="Disordered" evidence="7">
    <location>
        <begin position="733"/>
        <end position="772"/>
    </location>
</feature>
<evidence type="ECO:0000256" key="6">
    <source>
        <dbReference type="SAM" id="Coils"/>
    </source>
</evidence>
<dbReference type="GO" id="GO:0005634">
    <property type="term" value="C:nucleus"/>
    <property type="evidence" value="ECO:0007669"/>
    <property type="project" value="TreeGrafter"/>
</dbReference>
<dbReference type="InterPro" id="IPR027640">
    <property type="entry name" value="Kinesin-like_fam"/>
</dbReference>
<dbReference type="Gene3D" id="3.40.850.10">
    <property type="entry name" value="Kinesin motor domain"/>
    <property type="match status" value="1"/>
</dbReference>
<dbReference type="GO" id="GO:0007018">
    <property type="term" value="P:microtubule-based movement"/>
    <property type="evidence" value="ECO:0007669"/>
    <property type="project" value="InterPro"/>
</dbReference>
<proteinExistence type="inferred from homology"/>
<dbReference type="PROSITE" id="PS50067">
    <property type="entry name" value="KINESIN_MOTOR_2"/>
    <property type="match status" value="1"/>
</dbReference>
<dbReference type="EMBL" id="KN847321">
    <property type="protein sequence ID" value="KIW53406.1"/>
    <property type="molecule type" value="Genomic_DNA"/>
</dbReference>
<keyword evidence="10" id="KW-1185">Reference proteome</keyword>
<evidence type="ECO:0000256" key="3">
    <source>
        <dbReference type="ARBA" id="ARBA00022840"/>
    </source>
</evidence>
<evidence type="ECO:0000256" key="2">
    <source>
        <dbReference type="ARBA" id="ARBA00022741"/>
    </source>
</evidence>
<gene>
    <name evidence="9" type="ORF">PV05_08981</name>
</gene>
<organism evidence="9 10">
    <name type="scientific">Exophiala xenobiotica</name>
    <dbReference type="NCBI Taxonomy" id="348802"/>
    <lineage>
        <taxon>Eukaryota</taxon>
        <taxon>Fungi</taxon>
        <taxon>Dikarya</taxon>
        <taxon>Ascomycota</taxon>
        <taxon>Pezizomycotina</taxon>
        <taxon>Eurotiomycetes</taxon>
        <taxon>Chaetothyriomycetidae</taxon>
        <taxon>Chaetothyriales</taxon>
        <taxon>Herpotrichiellaceae</taxon>
        <taxon>Exophiala</taxon>
    </lineage>
</organism>
<dbReference type="GO" id="GO:0005874">
    <property type="term" value="C:microtubule"/>
    <property type="evidence" value="ECO:0007669"/>
    <property type="project" value="UniProtKB-KW"/>
</dbReference>
<dbReference type="Pfam" id="PF00225">
    <property type="entry name" value="Kinesin"/>
    <property type="match status" value="1"/>
</dbReference>
<keyword evidence="3 5" id="KW-0067">ATP-binding</keyword>
<keyword evidence="6" id="KW-0175">Coiled coil</keyword>
<evidence type="ECO:0000313" key="9">
    <source>
        <dbReference type="EMBL" id="KIW53406.1"/>
    </source>
</evidence>
<dbReference type="GeneID" id="25330889"/>
<reference evidence="9 10" key="1">
    <citation type="submission" date="2015-01" db="EMBL/GenBank/DDBJ databases">
        <title>The Genome Sequence of Exophiala xenobiotica CBS118157.</title>
        <authorList>
            <consortium name="The Broad Institute Genomics Platform"/>
            <person name="Cuomo C."/>
            <person name="de Hoog S."/>
            <person name="Gorbushina A."/>
            <person name="Stielow B."/>
            <person name="Teixiera M."/>
            <person name="Abouelleil A."/>
            <person name="Chapman S.B."/>
            <person name="Priest M."/>
            <person name="Young S.K."/>
            <person name="Wortman J."/>
            <person name="Nusbaum C."/>
            <person name="Birren B."/>
        </authorList>
    </citation>
    <scope>NUCLEOTIDE SEQUENCE [LARGE SCALE GENOMIC DNA]</scope>
    <source>
        <strain evidence="9 10">CBS 118157</strain>
    </source>
</reference>
<evidence type="ECO:0000256" key="4">
    <source>
        <dbReference type="ARBA" id="ARBA00023175"/>
    </source>
</evidence>
<evidence type="ECO:0000256" key="7">
    <source>
        <dbReference type="SAM" id="MobiDB-lite"/>
    </source>
</evidence>
<dbReference type="PRINTS" id="PR00380">
    <property type="entry name" value="KINESINHEAVY"/>
</dbReference>
<dbReference type="GO" id="GO:0005871">
    <property type="term" value="C:kinesin complex"/>
    <property type="evidence" value="ECO:0007669"/>
    <property type="project" value="TreeGrafter"/>
</dbReference>
<dbReference type="AlphaFoldDB" id="A0A0D2BLI9"/>
<evidence type="ECO:0000313" key="10">
    <source>
        <dbReference type="Proteomes" id="UP000054342"/>
    </source>
</evidence>
<dbReference type="FunFam" id="3.40.850.10:FF:000091">
    <property type="entry name" value="Kinesin family protein"/>
    <property type="match status" value="1"/>
</dbReference>
<feature type="coiled-coil region" evidence="6">
    <location>
        <begin position="538"/>
        <end position="586"/>
    </location>
</feature>
<feature type="coiled-coil region" evidence="6">
    <location>
        <begin position="638"/>
        <end position="665"/>
    </location>
</feature>
<dbReference type="PANTHER" id="PTHR24115">
    <property type="entry name" value="KINESIN-RELATED"/>
    <property type="match status" value="1"/>
</dbReference>
<dbReference type="PANTHER" id="PTHR24115:SF1008">
    <property type="entry name" value="KINESIN-LIKE PROTEIN SUBITO"/>
    <property type="match status" value="1"/>
</dbReference>